<sequence length="55" mass="5897">MGHASGISSLCPRRKERPLAGRGIFFVFPRSCKKHASQISDGKVTGAPTMLIVQA</sequence>
<proteinExistence type="predicted"/>
<reference evidence="1 2" key="1">
    <citation type="submission" date="2008-10" db="EMBL/GenBank/DDBJ databases">
        <title>Draft genome sequence of Desulvovibrio piger (ATCC 29098).</title>
        <authorList>
            <person name="Sudarsanam P."/>
            <person name="Ley R."/>
            <person name="Guruge J."/>
            <person name="Turnbaugh P.J."/>
            <person name="Mahowald M."/>
            <person name="Liep D."/>
            <person name="Gordon J."/>
        </authorList>
    </citation>
    <scope>NUCLEOTIDE SEQUENCE [LARGE SCALE GENOMIC DNA]</scope>
    <source>
        <strain evidence="1 2">ATCC 29098</strain>
    </source>
</reference>
<accession>B6WXG0</accession>
<evidence type="ECO:0000313" key="2">
    <source>
        <dbReference type="Proteomes" id="UP000003676"/>
    </source>
</evidence>
<name>B6WXG0_9BACT</name>
<evidence type="ECO:0000313" key="1">
    <source>
        <dbReference type="EMBL" id="EEB32333.1"/>
    </source>
</evidence>
<reference evidence="1 2" key="2">
    <citation type="submission" date="2008-10" db="EMBL/GenBank/DDBJ databases">
        <authorList>
            <person name="Fulton L."/>
            <person name="Clifton S."/>
            <person name="Fulton B."/>
            <person name="Xu J."/>
            <person name="Minx P."/>
            <person name="Pepin K.H."/>
            <person name="Johnson M."/>
            <person name="Bhonagiri V."/>
            <person name="Nash W.E."/>
            <person name="Mardis E.R."/>
            <person name="Wilson R.K."/>
        </authorList>
    </citation>
    <scope>NUCLEOTIDE SEQUENCE [LARGE SCALE GENOMIC DNA]</scope>
    <source>
        <strain evidence="1 2">ATCC 29098</strain>
    </source>
</reference>
<dbReference type="EMBL" id="ABXU01000081">
    <property type="protein sequence ID" value="EEB32333.1"/>
    <property type="molecule type" value="Genomic_DNA"/>
</dbReference>
<dbReference type="HOGENOM" id="CLU_3024754_0_0_7"/>
<dbReference type="AlphaFoldDB" id="B6WXG0"/>
<gene>
    <name evidence="1" type="ORF">DESPIG_02786</name>
</gene>
<organism evidence="1 2">
    <name type="scientific">Desulfovibrio piger ATCC 29098</name>
    <dbReference type="NCBI Taxonomy" id="411464"/>
    <lineage>
        <taxon>Bacteria</taxon>
        <taxon>Pseudomonadati</taxon>
        <taxon>Thermodesulfobacteriota</taxon>
        <taxon>Desulfovibrionia</taxon>
        <taxon>Desulfovibrionales</taxon>
        <taxon>Desulfovibrionaceae</taxon>
        <taxon>Desulfovibrio</taxon>
    </lineage>
</organism>
<comment type="caution">
    <text evidence="1">The sequence shown here is derived from an EMBL/GenBank/DDBJ whole genome shotgun (WGS) entry which is preliminary data.</text>
</comment>
<dbReference type="Proteomes" id="UP000003676">
    <property type="component" value="Unassembled WGS sequence"/>
</dbReference>
<protein>
    <submittedName>
        <fullName evidence="1">Uncharacterized protein</fullName>
    </submittedName>
</protein>